<evidence type="ECO:0000313" key="3">
    <source>
        <dbReference type="Proteomes" id="UP000680206"/>
    </source>
</evidence>
<name>A0ABS3RN91_9ACTN</name>
<organism evidence="2 3">
    <name type="scientific">Actinomadura violacea</name>
    <dbReference type="NCBI Taxonomy" id="2819934"/>
    <lineage>
        <taxon>Bacteria</taxon>
        <taxon>Bacillati</taxon>
        <taxon>Actinomycetota</taxon>
        <taxon>Actinomycetes</taxon>
        <taxon>Streptosporangiales</taxon>
        <taxon>Thermomonosporaceae</taxon>
        <taxon>Actinomadura</taxon>
    </lineage>
</organism>
<comment type="caution">
    <text evidence="2">The sequence shown here is derived from an EMBL/GenBank/DDBJ whole genome shotgun (WGS) entry which is preliminary data.</text>
</comment>
<evidence type="ECO:0000313" key="2">
    <source>
        <dbReference type="EMBL" id="MBO2458227.1"/>
    </source>
</evidence>
<proteinExistence type="predicted"/>
<dbReference type="Proteomes" id="UP000680206">
    <property type="component" value="Unassembled WGS sequence"/>
</dbReference>
<keyword evidence="3" id="KW-1185">Reference proteome</keyword>
<feature type="compositionally biased region" description="Pro residues" evidence="1">
    <location>
        <begin position="127"/>
        <end position="138"/>
    </location>
</feature>
<reference evidence="2 3" key="1">
    <citation type="submission" date="2021-03" db="EMBL/GenBank/DDBJ databases">
        <title>Actinomadura violae sp. nov., isolated from lichen in Thailand.</title>
        <authorList>
            <person name="Kanchanasin P."/>
            <person name="Saeng-In P."/>
            <person name="Phongsopitanun W."/>
            <person name="Yuki M."/>
            <person name="Kudo T."/>
            <person name="Ohkuma M."/>
            <person name="Tanasupawat S."/>
        </authorList>
    </citation>
    <scope>NUCLEOTIDE SEQUENCE [LARGE SCALE GENOMIC DNA]</scope>
    <source>
        <strain evidence="2 3">LCR2-06</strain>
    </source>
</reference>
<protein>
    <submittedName>
        <fullName evidence="2">Uncharacterized protein</fullName>
    </submittedName>
</protein>
<feature type="region of interest" description="Disordered" evidence="1">
    <location>
        <begin position="78"/>
        <end position="159"/>
    </location>
</feature>
<evidence type="ECO:0000256" key="1">
    <source>
        <dbReference type="SAM" id="MobiDB-lite"/>
    </source>
</evidence>
<sequence length="159" mass="17322">MDAAQPPVLVVADLLALDRQHLRITLSRRKLPAGPVLTVTTQAKRDPSGLVDLQFGKRMQEAAAVSTAQQIGMVAGQTIEVGQHRRHRDLRRSLKFGPPGRLQPSREPTRRELPQRSAPIGQSVLQPPDPVPAHPPEPAATAGDPTTNPLDVDWYTFTG</sequence>
<dbReference type="EMBL" id="JAGEPF010000007">
    <property type="protein sequence ID" value="MBO2458227.1"/>
    <property type="molecule type" value="Genomic_DNA"/>
</dbReference>
<feature type="compositionally biased region" description="Basic residues" evidence="1">
    <location>
        <begin position="84"/>
        <end position="94"/>
    </location>
</feature>
<accession>A0ABS3RN91</accession>
<dbReference type="RefSeq" id="WP_208240053.1">
    <property type="nucleotide sequence ID" value="NZ_JAGEPF010000007.1"/>
</dbReference>
<gene>
    <name evidence="2" type="ORF">J4709_11685</name>
</gene>